<feature type="compositionally biased region" description="Polar residues" evidence="1">
    <location>
        <begin position="193"/>
        <end position="204"/>
    </location>
</feature>
<comment type="caution">
    <text evidence="2">The sequence shown here is derived from an EMBL/GenBank/DDBJ whole genome shotgun (WGS) entry which is preliminary data.</text>
</comment>
<gene>
    <name evidence="2" type="ORF">JTE90_026369</name>
</gene>
<feature type="region of interest" description="Disordered" evidence="1">
    <location>
        <begin position="95"/>
        <end position="297"/>
    </location>
</feature>
<dbReference type="EMBL" id="JAFNEN010000099">
    <property type="protein sequence ID" value="KAG8194718.1"/>
    <property type="molecule type" value="Genomic_DNA"/>
</dbReference>
<keyword evidence="3" id="KW-1185">Reference proteome</keyword>
<feature type="compositionally biased region" description="Pro residues" evidence="1">
    <location>
        <begin position="101"/>
        <end position="112"/>
    </location>
</feature>
<evidence type="ECO:0000313" key="2">
    <source>
        <dbReference type="EMBL" id="KAG8194718.1"/>
    </source>
</evidence>
<feature type="compositionally biased region" description="Low complexity" evidence="1">
    <location>
        <begin position="160"/>
        <end position="169"/>
    </location>
</feature>
<proteinExistence type="predicted"/>
<dbReference type="Proteomes" id="UP000827092">
    <property type="component" value="Unassembled WGS sequence"/>
</dbReference>
<protein>
    <submittedName>
        <fullName evidence="2">Uncharacterized protein</fullName>
    </submittedName>
</protein>
<organism evidence="2 3">
    <name type="scientific">Oedothorax gibbosus</name>
    <dbReference type="NCBI Taxonomy" id="931172"/>
    <lineage>
        <taxon>Eukaryota</taxon>
        <taxon>Metazoa</taxon>
        <taxon>Ecdysozoa</taxon>
        <taxon>Arthropoda</taxon>
        <taxon>Chelicerata</taxon>
        <taxon>Arachnida</taxon>
        <taxon>Araneae</taxon>
        <taxon>Araneomorphae</taxon>
        <taxon>Entelegynae</taxon>
        <taxon>Araneoidea</taxon>
        <taxon>Linyphiidae</taxon>
        <taxon>Erigoninae</taxon>
        <taxon>Oedothorax</taxon>
    </lineage>
</organism>
<name>A0AAV6VGK3_9ARAC</name>
<dbReference type="AlphaFoldDB" id="A0AAV6VGK3"/>
<feature type="compositionally biased region" description="Basic and acidic residues" evidence="1">
    <location>
        <begin position="244"/>
        <end position="263"/>
    </location>
</feature>
<reference evidence="2 3" key="1">
    <citation type="journal article" date="2022" name="Nat. Ecol. Evol.">
        <title>A masculinizing supergene underlies an exaggerated male reproductive morph in a spider.</title>
        <authorList>
            <person name="Hendrickx F."/>
            <person name="De Corte Z."/>
            <person name="Sonet G."/>
            <person name="Van Belleghem S.M."/>
            <person name="Kostlbacher S."/>
            <person name="Vangestel C."/>
        </authorList>
    </citation>
    <scope>NUCLEOTIDE SEQUENCE [LARGE SCALE GENOMIC DNA]</scope>
    <source>
        <strain evidence="2">W744_W776</strain>
    </source>
</reference>
<evidence type="ECO:0000256" key="1">
    <source>
        <dbReference type="SAM" id="MobiDB-lite"/>
    </source>
</evidence>
<accession>A0AAV6VGK3</accession>
<sequence>MGEGPEYYVLVQKLLPKLTAVEFLKLALANLDVITIETEEALLLLDKVMYKTATISKDFKMHLLTPEIQEKFQQRMKQMKLDEDNFMKMLEPYENSKGPYVKPPVVPEPKPAPDISQRQYKPDIPEKVPVAPSTEKKQAAYGSSARTVEKREAPKRRARSSSSSSSSSSPEETEPSYQDKIAKLQNEIARLNATKSTEQRSQPPATKYSFSLKKPEMPPRSRQMYRPSPPEEESYFEKGGSSSRPREPRSERGDRDRDHREPEPFSPRRSSKESYSPPRGYRGGKGYRPPFSYKRGK</sequence>
<evidence type="ECO:0000313" key="3">
    <source>
        <dbReference type="Proteomes" id="UP000827092"/>
    </source>
</evidence>